<feature type="transmembrane region" description="Helical" evidence="8">
    <location>
        <begin position="214"/>
        <end position="234"/>
    </location>
</feature>
<dbReference type="EMBL" id="BJLR01000035">
    <property type="protein sequence ID" value="GEA89670.1"/>
    <property type="molecule type" value="Genomic_DNA"/>
</dbReference>
<keyword evidence="7 8" id="KW-0472">Membrane</keyword>
<proteinExistence type="predicted"/>
<evidence type="ECO:0000256" key="3">
    <source>
        <dbReference type="ARBA" id="ARBA00022676"/>
    </source>
</evidence>
<feature type="transmembrane region" description="Helical" evidence="8">
    <location>
        <begin position="330"/>
        <end position="347"/>
    </location>
</feature>
<keyword evidence="2" id="KW-1003">Cell membrane</keyword>
<dbReference type="GO" id="GO:0010041">
    <property type="term" value="P:response to iron(III) ion"/>
    <property type="evidence" value="ECO:0007669"/>
    <property type="project" value="TreeGrafter"/>
</dbReference>
<comment type="subcellular location">
    <subcellularLocation>
        <location evidence="1">Cell membrane</location>
        <topology evidence="1">Multi-pass membrane protein</topology>
    </subcellularLocation>
</comment>
<feature type="transmembrane region" description="Helical" evidence="8">
    <location>
        <begin position="127"/>
        <end position="145"/>
    </location>
</feature>
<feature type="transmembrane region" description="Helical" evidence="8">
    <location>
        <begin position="181"/>
        <end position="208"/>
    </location>
</feature>
<evidence type="ECO:0000256" key="4">
    <source>
        <dbReference type="ARBA" id="ARBA00022679"/>
    </source>
</evidence>
<dbReference type="GO" id="GO:0005886">
    <property type="term" value="C:plasma membrane"/>
    <property type="evidence" value="ECO:0007669"/>
    <property type="project" value="UniProtKB-SubCell"/>
</dbReference>
<keyword evidence="6 8" id="KW-1133">Transmembrane helix</keyword>
<feature type="transmembrane region" description="Helical" evidence="8">
    <location>
        <begin position="353"/>
        <end position="371"/>
    </location>
</feature>
<evidence type="ECO:0000313" key="11">
    <source>
        <dbReference type="Proteomes" id="UP000317046"/>
    </source>
</evidence>
<keyword evidence="11" id="KW-1185">Reference proteome</keyword>
<evidence type="ECO:0000313" key="10">
    <source>
        <dbReference type="EMBL" id="GEA89670.1"/>
    </source>
</evidence>
<feature type="domain" description="Glycosyltransferase RgtA/B/C/D-like" evidence="9">
    <location>
        <begin position="86"/>
        <end position="227"/>
    </location>
</feature>
<organism evidence="10 11">
    <name type="scientific">Cellulomonas cellasea</name>
    <dbReference type="NCBI Taxonomy" id="43670"/>
    <lineage>
        <taxon>Bacteria</taxon>
        <taxon>Bacillati</taxon>
        <taxon>Actinomycetota</taxon>
        <taxon>Actinomycetes</taxon>
        <taxon>Micrococcales</taxon>
        <taxon>Cellulomonadaceae</taxon>
        <taxon>Cellulomonas</taxon>
    </lineage>
</organism>
<gene>
    <name evidence="10" type="ORF">CCE01nite_36190</name>
</gene>
<dbReference type="Proteomes" id="UP000317046">
    <property type="component" value="Unassembled WGS sequence"/>
</dbReference>
<evidence type="ECO:0000259" key="9">
    <source>
        <dbReference type="Pfam" id="PF13231"/>
    </source>
</evidence>
<evidence type="ECO:0000256" key="1">
    <source>
        <dbReference type="ARBA" id="ARBA00004651"/>
    </source>
</evidence>
<evidence type="ECO:0000256" key="6">
    <source>
        <dbReference type="ARBA" id="ARBA00022989"/>
    </source>
</evidence>
<dbReference type="GO" id="GO:0016763">
    <property type="term" value="F:pentosyltransferase activity"/>
    <property type="evidence" value="ECO:0007669"/>
    <property type="project" value="TreeGrafter"/>
</dbReference>
<keyword evidence="5 8" id="KW-0812">Transmembrane</keyword>
<dbReference type="PANTHER" id="PTHR33908">
    <property type="entry name" value="MANNOSYLTRANSFERASE YKCB-RELATED"/>
    <property type="match status" value="1"/>
</dbReference>
<evidence type="ECO:0000256" key="7">
    <source>
        <dbReference type="ARBA" id="ARBA00023136"/>
    </source>
</evidence>
<dbReference type="AlphaFoldDB" id="A0A4Y3L3G5"/>
<dbReference type="InterPro" id="IPR050297">
    <property type="entry name" value="LipidA_mod_glycosyltrf_83"/>
</dbReference>
<evidence type="ECO:0000256" key="8">
    <source>
        <dbReference type="SAM" id="Phobius"/>
    </source>
</evidence>
<keyword evidence="4" id="KW-0808">Transferase</keyword>
<dbReference type="Pfam" id="PF13231">
    <property type="entry name" value="PMT_2"/>
    <property type="match status" value="1"/>
</dbReference>
<keyword evidence="3 10" id="KW-0328">Glycosyltransferase</keyword>
<feature type="transmembrane region" description="Helical" evidence="8">
    <location>
        <begin position="98"/>
        <end position="118"/>
    </location>
</feature>
<dbReference type="PANTHER" id="PTHR33908:SF3">
    <property type="entry name" value="UNDECAPRENYL PHOSPHATE-ALPHA-4-AMINO-4-DEOXY-L-ARABINOSE ARABINOSYL TRANSFERASE"/>
    <property type="match status" value="1"/>
</dbReference>
<evidence type="ECO:0000256" key="5">
    <source>
        <dbReference type="ARBA" id="ARBA00022692"/>
    </source>
</evidence>
<reference evidence="10" key="1">
    <citation type="submission" date="2019-06" db="EMBL/GenBank/DDBJ databases">
        <title>Whole genome shotgun sequence of Cellulomonas cellasea NBRC 3753.</title>
        <authorList>
            <person name="Hosoyama A."/>
            <person name="Uohara A."/>
            <person name="Ohji S."/>
            <person name="Ichikawa N."/>
        </authorList>
    </citation>
    <scope>NUCLEOTIDE SEQUENCE [LARGE SCALE GENOMIC DNA]</scope>
    <source>
        <strain evidence="10">NBRC 3753</strain>
    </source>
</reference>
<protein>
    <submittedName>
        <fullName evidence="10">Mannosyltransferase</fullName>
    </submittedName>
</protein>
<dbReference type="GO" id="GO:0009103">
    <property type="term" value="P:lipopolysaccharide biosynthetic process"/>
    <property type="evidence" value="ECO:0007669"/>
    <property type="project" value="UniProtKB-ARBA"/>
</dbReference>
<feature type="transmembrane region" description="Helical" evidence="8">
    <location>
        <begin position="298"/>
        <end position="318"/>
    </location>
</feature>
<feature type="transmembrane region" description="Helical" evidence="8">
    <location>
        <begin position="151"/>
        <end position="169"/>
    </location>
</feature>
<dbReference type="InterPro" id="IPR038731">
    <property type="entry name" value="RgtA/B/C-like"/>
</dbReference>
<name>A0A4Y3L3G5_9CELL</name>
<feature type="transmembrane region" description="Helical" evidence="8">
    <location>
        <begin position="27"/>
        <end position="47"/>
    </location>
</feature>
<evidence type="ECO:0000256" key="2">
    <source>
        <dbReference type="ARBA" id="ARBA00022475"/>
    </source>
</evidence>
<accession>A0A4Y3L3G5</accession>
<sequence>MTTRVPEAEQSTPTGTTSAGAATRSRWFVPVLVGLGASVLGFLGSWVPSGWGDEAATLSAATRSWAGLGRFLENMDAVHGVYYGVLHLWLDVWGPSLLAARALSALGVGVMAAGVVVLGRALGGPRLGLLAGVVVAVLPRTTWLATEARSGALVAAVAVWATVLLVTALRRRGWGWWGGYAVLVGFGVSLWVFLGLLVVAHGVTVLLARPGRRALTGFVVAAAGGGVLAAPVLLRSAAQSGQVSWIPELGLRTVRGVVVDQAFGTDGLLSVPLALVCWAAVAWVLVRTVRAGRGAPGLSTVVVALPWLVLPTLGVLAYSLVSFPMYTPKYLAFSVPALALLVGEALTSLRTRAQVVAALVLVALLAVPSYVTERRTAGKDTSDWAPAVRFLAGSARDGDAVVFTEMFGVSSSARAIAVTYPAAFAGLDDPTRLPTADPEGELWDRSSTVEDARDALQRAPRVWLVADRALAEDGPERAALEDLGFVVADEWQGAHTAVVLLERAG</sequence>
<feature type="transmembrane region" description="Helical" evidence="8">
    <location>
        <begin position="268"/>
        <end position="286"/>
    </location>
</feature>
<dbReference type="RefSeq" id="WP_141372778.1">
    <property type="nucleotide sequence ID" value="NZ_BJLR01000035.1"/>
</dbReference>
<comment type="caution">
    <text evidence="10">The sequence shown here is derived from an EMBL/GenBank/DDBJ whole genome shotgun (WGS) entry which is preliminary data.</text>
</comment>